<evidence type="ECO:0008006" key="5">
    <source>
        <dbReference type="Google" id="ProtNLM"/>
    </source>
</evidence>
<feature type="transmembrane region" description="Helical" evidence="2">
    <location>
        <begin position="118"/>
        <end position="139"/>
    </location>
</feature>
<gene>
    <name evidence="3" type="ORF">GCM10009825_41510</name>
</gene>
<feature type="compositionally biased region" description="Acidic residues" evidence="1">
    <location>
        <begin position="147"/>
        <end position="165"/>
    </location>
</feature>
<keyword evidence="2" id="KW-0812">Transmembrane</keyword>
<keyword evidence="2" id="KW-0472">Membrane</keyword>
<keyword evidence="4" id="KW-1185">Reference proteome</keyword>
<sequence>MEDSGTGGSTSEETSGQNTGGQNTDGQDDAGQDVDGQDDGGRDDGGRVRHSHHQGLARYARPAIIAGAVIAVVCIALLVIIFFLDSFNATVYSVGGKNVQDATDEARAIRDTYATARLGGIIFLIAGVLLAGGGALVMYRHRNDEGSDRDDEEGEDVDFEDLAGE</sequence>
<evidence type="ECO:0000313" key="3">
    <source>
        <dbReference type="EMBL" id="GAA2147244.1"/>
    </source>
</evidence>
<proteinExistence type="predicted"/>
<feature type="region of interest" description="Disordered" evidence="1">
    <location>
        <begin position="144"/>
        <end position="165"/>
    </location>
</feature>
<organism evidence="3 4">
    <name type="scientific">Arthrobacter humicola</name>
    <dbReference type="NCBI Taxonomy" id="409291"/>
    <lineage>
        <taxon>Bacteria</taxon>
        <taxon>Bacillati</taxon>
        <taxon>Actinomycetota</taxon>
        <taxon>Actinomycetes</taxon>
        <taxon>Micrococcales</taxon>
        <taxon>Micrococcaceae</taxon>
        <taxon>Arthrobacter</taxon>
    </lineage>
</organism>
<feature type="compositionally biased region" description="Acidic residues" evidence="1">
    <location>
        <begin position="26"/>
        <end position="38"/>
    </location>
</feature>
<evidence type="ECO:0000313" key="4">
    <source>
        <dbReference type="Proteomes" id="UP001500102"/>
    </source>
</evidence>
<protein>
    <recommendedName>
        <fullName evidence="5">Gram-positive cocci surface proteins LPxTG domain-containing protein</fullName>
    </recommendedName>
</protein>
<dbReference type="EMBL" id="BAAAQB010000044">
    <property type="protein sequence ID" value="GAA2147244.1"/>
    <property type="molecule type" value="Genomic_DNA"/>
</dbReference>
<dbReference type="Proteomes" id="UP001500102">
    <property type="component" value="Unassembled WGS sequence"/>
</dbReference>
<feature type="transmembrane region" description="Helical" evidence="2">
    <location>
        <begin position="63"/>
        <end position="84"/>
    </location>
</feature>
<feature type="compositionally biased region" description="Low complexity" evidence="1">
    <location>
        <begin position="9"/>
        <end position="25"/>
    </location>
</feature>
<feature type="region of interest" description="Disordered" evidence="1">
    <location>
        <begin position="1"/>
        <end position="50"/>
    </location>
</feature>
<dbReference type="RefSeq" id="WP_344368291.1">
    <property type="nucleotide sequence ID" value="NZ_BAAAQB010000044.1"/>
</dbReference>
<reference evidence="3 4" key="1">
    <citation type="journal article" date="2019" name="Int. J. Syst. Evol. Microbiol.">
        <title>The Global Catalogue of Microorganisms (GCM) 10K type strain sequencing project: providing services to taxonomists for standard genome sequencing and annotation.</title>
        <authorList>
            <consortium name="The Broad Institute Genomics Platform"/>
            <consortium name="The Broad Institute Genome Sequencing Center for Infectious Disease"/>
            <person name="Wu L."/>
            <person name="Ma J."/>
        </authorList>
    </citation>
    <scope>NUCLEOTIDE SEQUENCE [LARGE SCALE GENOMIC DNA]</scope>
    <source>
        <strain evidence="3 4">JCM 15921</strain>
    </source>
</reference>
<comment type="caution">
    <text evidence="3">The sequence shown here is derived from an EMBL/GenBank/DDBJ whole genome shotgun (WGS) entry which is preliminary data.</text>
</comment>
<name>A0ABN2ZTH2_9MICC</name>
<evidence type="ECO:0000256" key="2">
    <source>
        <dbReference type="SAM" id="Phobius"/>
    </source>
</evidence>
<evidence type="ECO:0000256" key="1">
    <source>
        <dbReference type="SAM" id="MobiDB-lite"/>
    </source>
</evidence>
<accession>A0ABN2ZTH2</accession>
<keyword evidence="2" id="KW-1133">Transmembrane helix</keyword>